<reference evidence="1 2" key="1">
    <citation type="journal article" date="2021" name="Commun. Biol.">
        <title>The genome of Shorea leprosula (Dipterocarpaceae) highlights the ecological relevance of drought in aseasonal tropical rainforests.</title>
        <authorList>
            <person name="Ng K.K.S."/>
            <person name="Kobayashi M.J."/>
            <person name="Fawcett J.A."/>
            <person name="Hatakeyama M."/>
            <person name="Paape T."/>
            <person name="Ng C.H."/>
            <person name="Ang C.C."/>
            <person name="Tnah L.H."/>
            <person name="Lee C.T."/>
            <person name="Nishiyama T."/>
            <person name="Sese J."/>
            <person name="O'Brien M.J."/>
            <person name="Copetti D."/>
            <person name="Mohd Noor M.I."/>
            <person name="Ong R.C."/>
            <person name="Putra M."/>
            <person name="Sireger I.Z."/>
            <person name="Indrioko S."/>
            <person name="Kosugi Y."/>
            <person name="Izuno A."/>
            <person name="Isagi Y."/>
            <person name="Lee S.L."/>
            <person name="Shimizu K.K."/>
        </authorList>
    </citation>
    <scope>NUCLEOTIDE SEQUENCE [LARGE SCALE GENOMIC DNA]</scope>
    <source>
        <strain evidence="1">214</strain>
    </source>
</reference>
<dbReference type="AlphaFoldDB" id="A0AAV5IH18"/>
<evidence type="ECO:0000313" key="2">
    <source>
        <dbReference type="Proteomes" id="UP001054252"/>
    </source>
</evidence>
<proteinExistence type="predicted"/>
<name>A0AAV5IH18_9ROSI</name>
<accession>A0AAV5IH18</accession>
<evidence type="ECO:0000313" key="1">
    <source>
        <dbReference type="EMBL" id="GKU98382.1"/>
    </source>
</evidence>
<keyword evidence="2" id="KW-1185">Reference proteome</keyword>
<protein>
    <submittedName>
        <fullName evidence="1">Uncharacterized protein</fullName>
    </submittedName>
</protein>
<sequence length="45" mass="4844">MVAVVGAAFLARVREGMLVWGRLTLKSGYVPVSRSGKIRPVSDVN</sequence>
<comment type="caution">
    <text evidence="1">The sequence shown here is derived from an EMBL/GenBank/DDBJ whole genome shotgun (WGS) entry which is preliminary data.</text>
</comment>
<dbReference type="Proteomes" id="UP001054252">
    <property type="component" value="Unassembled WGS sequence"/>
</dbReference>
<gene>
    <name evidence="1" type="ORF">SLEP1_g11393</name>
</gene>
<dbReference type="EMBL" id="BPVZ01000012">
    <property type="protein sequence ID" value="GKU98382.1"/>
    <property type="molecule type" value="Genomic_DNA"/>
</dbReference>
<organism evidence="1 2">
    <name type="scientific">Rubroshorea leprosula</name>
    <dbReference type="NCBI Taxonomy" id="152421"/>
    <lineage>
        <taxon>Eukaryota</taxon>
        <taxon>Viridiplantae</taxon>
        <taxon>Streptophyta</taxon>
        <taxon>Embryophyta</taxon>
        <taxon>Tracheophyta</taxon>
        <taxon>Spermatophyta</taxon>
        <taxon>Magnoliopsida</taxon>
        <taxon>eudicotyledons</taxon>
        <taxon>Gunneridae</taxon>
        <taxon>Pentapetalae</taxon>
        <taxon>rosids</taxon>
        <taxon>malvids</taxon>
        <taxon>Malvales</taxon>
        <taxon>Dipterocarpaceae</taxon>
        <taxon>Rubroshorea</taxon>
    </lineage>
</organism>